<sequence length="228" mass="25390">MNGNRVYCKEISRNGNSLVVAVTREARRMRLKEGDEVFITVSPADGWMENRFEGAAALSLMEQGYVLASDGRYFALGDGKGALEKGVLYVALAEPQMAGGENASELFPDSPVGDMEYCTLPREVFYGTVLTSVLYHEEFEVTDLDRSRMERSTEAWFALLEDAKAILGGLGRASRNESMLHEAFALTNVLNDIDWDYDARSGRGVYDADRLKGTDLYKRLKAATEKKQ</sequence>
<dbReference type="GeneID" id="301841478"/>
<name>A0AA86Y9V7_9CAUD</name>
<evidence type="ECO:0000313" key="2">
    <source>
        <dbReference type="Proteomes" id="UP001302000"/>
    </source>
</evidence>
<dbReference type="EMBL" id="BK063680">
    <property type="protein sequence ID" value="DBA35561.1"/>
    <property type="molecule type" value="Genomic_DNA"/>
</dbReference>
<organism evidence="1 2">
    <name type="scientific">Caudoviricetes sp. vir335</name>
    <dbReference type="NCBI Taxonomy" id="3068357"/>
    <lineage>
        <taxon>Viruses</taxon>
        <taxon>Duplodnaviria</taxon>
        <taxon>Heunggongvirae</taxon>
        <taxon>Uroviricota</taxon>
        <taxon>Caudoviricetes</taxon>
    </lineage>
</organism>
<gene>
    <name evidence="1" type="ORF">vir335_00005</name>
</gene>
<accession>A0AA86Y9V7</accession>
<keyword evidence="2" id="KW-1185">Reference proteome</keyword>
<protein>
    <submittedName>
        <fullName evidence="1">Uncharacterized protein</fullName>
    </submittedName>
</protein>
<proteinExistence type="predicted"/>
<reference evidence="1 2" key="1">
    <citation type="journal article" date="2023" name="Nat. Microbiol.">
        <title>A compendium of viruses from methanogenic archaea reveals their diversity and adaptations to the gut environment.</title>
        <authorList>
            <person name="Medvedeva S."/>
            <person name="Borrel G."/>
            <person name="Krupovic M."/>
            <person name="Gribaldo S."/>
        </authorList>
    </citation>
    <scope>NUCLEOTIDE SEQUENCE [LARGE SCALE GENOMIC DNA]</scope>
</reference>
<dbReference type="Proteomes" id="UP001302000">
    <property type="component" value="Segment"/>
</dbReference>
<dbReference type="RefSeq" id="YP_013605465.1">
    <property type="nucleotide sequence ID" value="NC_134205.1"/>
</dbReference>
<evidence type="ECO:0000313" key="1">
    <source>
        <dbReference type="EMBL" id="DBA35561.1"/>
    </source>
</evidence>